<evidence type="ECO:0000256" key="3">
    <source>
        <dbReference type="ARBA" id="ARBA00022692"/>
    </source>
</evidence>
<dbReference type="Proteomes" id="UP001139333">
    <property type="component" value="Unassembled WGS sequence"/>
</dbReference>
<protein>
    <recommendedName>
        <fullName evidence="6 7">Lipopolysaccharide export system protein LptC</fullName>
    </recommendedName>
</protein>
<proteinExistence type="inferred from homology"/>
<keyword evidence="9" id="KW-1185">Reference proteome</keyword>
<dbReference type="PANTHER" id="PTHR37481">
    <property type="entry name" value="LIPOPOLYSACCHARIDE EXPORT SYSTEM PROTEIN LPTC"/>
    <property type="match status" value="1"/>
</dbReference>
<keyword evidence="4 6" id="KW-1133">Transmembrane helix</keyword>
<evidence type="ECO:0000256" key="4">
    <source>
        <dbReference type="ARBA" id="ARBA00022989"/>
    </source>
</evidence>
<evidence type="ECO:0000256" key="1">
    <source>
        <dbReference type="ARBA" id="ARBA00022475"/>
    </source>
</evidence>
<comment type="function">
    <text evidence="6">Involved in the assembly of lipopolysaccharide (LPS). Required for the translocation of LPS from the inner membrane to the outer membrane. Facilitates the transfer of LPS from the inner membrane to the periplasmic protein LptA. Could be a docking site for LptA.</text>
</comment>
<dbReference type="NCBIfam" id="TIGR04409">
    <property type="entry name" value="LptC_YrbK"/>
    <property type="match status" value="1"/>
</dbReference>
<evidence type="ECO:0000256" key="7">
    <source>
        <dbReference type="PIRNR" id="PIRNR028513"/>
    </source>
</evidence>
<dbReference type="GO" id="GO:0030288">
    <property type="term" value="C:outer membrane-bounded periplasmic space"/>
    <property type="evidence" value="ECO:0007669"/>
    <property type="project" value="TreeGrafter"/>
</dbReference>
<organism evidence="8 9">
    <name type="scientific">Shewanella gaetbuli</name>
    <dbReference type="NCBI Taxonomy" id="220752"/>
    <lineage>
        <taxon>Bacteria</taxon>
        <taxon>Pseudomonadati</taxon>
        <taxon>Pseudomonadota</taxon>
        <taxon>Gammaproteobacteria</taxon>
        <taxon>Alteromonadales</taxon>
        <taxon>Shewanellaceae</taxon>
        <taxon>Shewanella</taxon>
    </lineage>
</organism>
<dbReference type="AlphaFoldDB" id="A0A9X2CHP9"/>
<keyword evidence="1 6" id="KW-1003">Cell membrane</keyword>
<gene>
    <name evidence="6 8" type="primary">lptC</name>
    <name evidence="8" type="ORF">L2672_13855</name>
</gene>
<comment type="function">
    <text evidence="7">Required for the translocation of lipopolysaccharide (LPS) from the inner membrane to the outer membrane.</text>
</comment>
<dbReference type="GO" id="GO:0005886">
    <property type="term" value="C:plasma membrane"/>
    <property type="evidence" value="ECO:0007669"/>
    <property type="project" value="UniProtKB-SubCell"/>
</dbReference>
<dbReference type="InterPro" id="IPR026265">
    <property type="entry name" value="LptC"/>
</dbReference>
<dbReference type="Pfam" id="PF06835">
    <property type="entry name" value="LptC"/>
    <property type="match status" value="1"/>
</dbReference>
<evidence type="ECO:0000256" key="6">
    <source>
        <dbReference type="HAMAP-Rule" id="MF_01915"/>
    </source>
</evidence>
<dbReference type="RefSeq" id="WP_248996432.1">
    <property type="nucleotide sequence ID" value="NZ_JAKIKP010000011.1"/>
</dbReference>
<dbReference type="HAMAP" id="MF_01915">
    <property type="entry name" value="LPS_assembly_LptC"/>
    <property type="match status" value="1"/>
</dbReference>
<dbReference type="GO" id="GO:0015221">
    <property type="term" value="F:lipopolysaccharide transmembrane transporter activity"/>
    <property type="evidence" value="ECO:0007669"/>
    <property type="project" value="InterPro"/>
</dbReference>
<name>A0A9X2CHP9_9GAMM</name>
<keyword evidence="2 6" id="KW-0997">Cell inner membrane</keyword>
<accession>A0A9X2CHP9</accession>
<comment type="subunit">
    <text evidence="6">Component of the lipopolysaccharide transport and assembly complex. Interacts with LptA and the LptBFG transporter complex.</text>
</comment>
<dbReference type="InterPro" id="IPR010664">
    <property type="entry name" value="LipoPS_assembly_LptC-rel"/>
</dbReference>
<evidence type="ECO:0000313" key="9">
    <source>
        <dbReference type="Proteomes" id="UP001139333"/>
    </source>
</evidence>
<reference evidence="8" key="1">
    <citation type="submission" date="2022-01" db="EMBL/GenBank/DDBJ databases">
        <title>Whole genome-based taxonomy of the Shewanellaceae.</title>
        <authorList>
            <person name="Martin-Rodriguez A.J."/>
        </authorList>
    </citation>
    <scope>NUCLEOTIDE SEQUENCE</scope>
    <source>
        <strain evidence="8">DSM 16422</strain>
    </source>
</reference>
<evidence type="ECO:0000313" key="8">
    <source>
        <dbReference type="EMBL" id="MCL1143763.1"/>
    </source>
</evidence>
<evidence type="ECO:0000256" key="5">
    <source>
        <dbReference type="ARBA" id="ARBA00023136"/>
    </source>
</evidence>
<dbReference type="PANTHER" id="PTHR37481:SF1">
    <property type="entry name" value="LIPOPOLYSACCHARIDE EXPORT SYSTEM PROTEIN LPTC"/>
    <property type="match status" value="1"/>
</dbReference>
<dbReference type="GO" id="GO:0017089">
    <property type="term" value="F:glycolipid transfer activity"/>
    <property type="evidence" value="ECO:0007669"/>
    <property type="project" value="TreeGrafter"/>
</dbReference>
<sequence length="186" mass="20877">MSRITVAICAFFGLALVLYWQVQVKRNQQHVVIDSSIERPAYIANNLRTTEFNEQGLIESKVSAKYMEHYASSNTTKFTQPILLLYPENGKAQWRVTAQNASLDQQTNIVNIENDVIIDAIDIEEPLQSLATQKVTFDLNTMIGESQEPVQIKGIGYDIKGVGLFADLNAEQITLLSQVEGTYEPH</sequence>
<keyword evidence="5 6" id="KW-0472">Membrane</keyword>
<dbReference type="EMBL" id="JAKIKP010000011">
    <property type="protein sequence ID" value="MCL1143763.1"/>
    <property type="molecule type" value="Genomic_DNA"/>
</dbReference>
<dbReference type="InterPro" id="IPR052363">
    <property type="entry name" value="LPS_export_LptC"/>
</dbReference>
<comment type="caution">
    <text evidence="8">The sequence shown here is derived from an EMBL/GenBank/DDBJ whole genome shotgun (WGS) entry which is preliminary data.</text>
</comment>
<dbReference type="Gene3D" id="2.60.450.10">
    <property type="entry name" value="Lipopolysaccharide (LPS) transport protein A like domain"/>
    <property type="match status" value="1"/>
</dbReference>
<dbReference type="GO" id="GO:0043165">
    <property type="term" value="P:Gram-negative-bacterium-type cell outer membrane assembly"/>
    <property type="evidence" value="ECO:0007669"/>
    <property type="project" value="UniProtKB-UniRule"/>
</dbReference>
<evidence type="ECO:0000256" key="2">
    <source>
        <dbReference type="ARBA" id="ARBA00022519"/>
    </source>
</evidence>
<dbReference type="PIRSF" id="PIRSF028513">
    <property type="entry name" value="LptC"/>
    <property type="match status" value="1"/>
</dbReference>
<keyword evidence="3 6" id="KW-0812">Transmembrane</keyword>
<comment type="similarity">
    <text evidence="6 7">Belongs to the LptC family.</text>
</comment>
<comment type="subcellular location">
    <subcellularLocation>
        <location evidence="6">Cell inner membrane</location>
        <topology evidence="6">Single-pass membrane protein</topology>
    </subcellularLocation>
</comment>